<feature type="repeat" description="Solcar" evidence="9">
    <location>
        <begin position="127"/>
        <end position="224"/>
    </location>
</feature>
<dbReference type="InterPro" id="IPR018108">
    <property type="entry name" value="MCP_transmembrane"/>
</dbReference>
<evidence type="ECO:0000256" key="2">
    <source>
        <dbReference type="ARBA" id="ARBA00006375"/>
    </source>
</evidence>
<dbReference type="PANTHER" id="PTHR45624">
    <property type="entry name" value="MITOCHONDRIAL BASIC AMINO ACIDS TRANSPORTER-RELATED"/>
    <property type="match status" value="1"/>
</dbReference>
<dbReference type="PANTHER" id="PTHR45624:SF61">
    <property type="entry name" value="MITOCHONDRIAL BASIC AMINO ACIDS TRANSPORTER"/>
    <property type="match status" value="1"/>
</dbReference>
<evidence type="ECO:0000256" key="10">
    <source>
        <dbReference type="RuleBase" id="RU000488"/>
    </source>
</evidence>
<comment type="subcellular location">
    <subcellularLocation>
        <location evidence="1">Mitochondrion membrane</location>
        <topology evidence="1">Multi-pass membrane protein</topology>
    </subcellularLocation>
</comment>
<evidence type="ECO:0000256" key="5">
    <source>
        <dbReference type="ARBA" id="ARBA00022737"/>
    </source>
</evidence>
<evidence type="ECO:0000256" key="4">
    <source>
        <dbReference type="ARBA" id="ARBA00022692"/>
    </source>
</evidence>
<keyword evidence="5" id="KW-0677">Repeat</keyword>
<dbReference type="Proteomes" id="UP000695022">
    <property type="component" value="Unplaced"/>
</dbReference>
<keyword evidence="6 11" id="KW-1133">Transmembrane helix</keyword>
<organism evidence="12 13">
    <name type="scientific">Priapulus caudatus</name>
    <name type="common">Priapulid worm</name>
    <dbReference type="NCBI Taxonomy" id="37621"/>
    <lineage>
        <taxon>Eukaryota</taxon>
        <taxon>Metazoa</taxon>
        <taxon>Ecdysozoa</taxon>
        <taxon>Scalidophora</taxon>
        <taxon>Priapulida</taxon>
        <taxon>Priapulimorpha</taxon>
        <taxon>Priapulimorphida</taxon>
        <taxon>Priapulidae</taxon>
        <taxon>Priapulus</taxon>
    </lineage>
</organism>
<keyword evidence="8 9" id="KW-0472">Membrane</keyword>
<feature type="repeat" description="Solcar" evidence="9">
    <location>
        <begin position="35"/>
        <end position="122"/>
    </location>
</feature>
<protein>
    <submittedName>
        <fullName evidence="13">Mitochondrial basic amino acids transporter-like</fullName>
    </submittedName>
</protein>
<comment type="similarity">
    <text evidence="2 10">Belongs to the mitochondrial carrier (TC 2.A.29) family.</text>
</comment>
<accession>A0ABM1EMC0</accession>
<evidence type="ECO:0000313" key="13">
    <source>
        <dbReference type="RefSeq" id="XP_014673341.1"/>
    </source>
</evidence>
<keyword evidence="4 9" id="KW-0812">Transmembrane</keyword>
<dbReference type="Gene3D" id="1.50.40.10">
    <property type="entry name" value="Mitochondrial carrier domain"/>
    <property type="match status" value="1"/>
</dbReference>
<keyword evidence="7" id="KW-0496">Mitochondrion</keyword>
<feature type="repeat" description="Solcar" evidence="9">
    <location>
        <begin position="233"/>
        <end position="322"/>
    </location>
</feature>
<evidence type="ECO:0000256" key="3">
    <source>
        <dbReference type="ARBA" id="ARBA00022448"/>
    </source>
</evidence>
<evidence type="ECO:0000256" key="11">
    <source>
        <dbReference type="SAM" id="Phobius"/>
    </source>
</evidence>
<dbReference type="InterPro" id="IPR023395">
    <property type="entry name" value="MCP_dom_sf"/>
</dbReference>
<proteinExistence type="inferred from homology"/>
<dbReference type="InterPro" id="IPR050567">
    <property type="entry name" value="Mitochondrial_Carrier"/>
</dbReference>
<feature type="transmembrane region" description="Helical" evidence="11">
    <location>
        <begin position="233"/>
        <end position="251"/>
    </location>
</feature>
<feature type="transmembrane region" description="Helical" evidence="11">
    <location>
        <begin position="302"/>
        <end position="320"/>
    </location>
</feature>
<evidence type="ECO:0000256" key="7">
    <source>
        <dbReference type="ARBA" id="ARBA00023128"/>
    </source>
</evidence>
<reference evidence="13" key="1">
    <citation type="submission" date="2025-08" db="UniProtKB">
        <authorList>
            <consortium name="RefSeq"/>
        </authorList>
    </citation>
    <scope>IDENTIFICATION</scope>
</reference>
<gene>
    <name evidence="13" type="primary">LOC106813659</name>
</gene>
<dbReference type="SUPFAM" id="SSF103506">
    <property type="entry name" value="Mitochondrial carrier"/>
    <property type="match status" value="1"/>
</dbReference>
<feature type="transmembrane region" description="Helical" evidence="11">
    <location>
        <begin position="102"/>
        <end position="120"/>
    </location>
</feature>
<evidence type="ECO:0000256" key="8">
    <source>
        <dbReference type="ARBA" id="ARBA00023136"/>
    </source>
</evidence>
<dbReference type="RefSeq" id="XP_014673341.1">
    <property type="nucleotide sequence ID" value="XM_014817855.1"/>
</dbReference>
<sequence length="335" mass="36220">MDLPTSYLYCEHDLLQHLDYARNKKRPCPRNEVAVAVGLDFVAGCLGGCAGTLIGHPFDTVKVRLQLQSQHKPLYRNTFDCFKTIIQKESVLGLYKGLSSPMATLAFINAIVFGVYGSVIRHVDNPDALGNHFLAGCVAGAAQAVVLSPVELAKTYMQLQGCGEARGGATPGSPRRYRGSAHCIVAVWRRGGARGVFRGVWLTVLRETPSFGVYFYSFELVCRRMAEGAGKETGVGGLLLAGGISGMLSWLSTYPADVVKSRFQADGAGGKSFKYSGALDCAWQSYAAEGHRVFWRGLMPTLVRAFPVNAACLAVVSIFLRLTRRPKNDDEGNGA</sequence>
<dbReference type="PROSITE" id="PS50920">
    <property type="entry name" value="SOLCAR"/>
    <property type="match status" value="3"/>
</dbReference>
<keyword evidence="3 10" id="KW-0813">Transport</keyword>
<evidence type="ECO:0000256" key="6">
    <source>
        <dbReference type="ARBA" id="ARBA00022989"/>
    </source>
</evidence>
<dbReference type="GeneID" id="106813659"/>
<name>A0ABM1EMC0_PRICU</name>
<evidence type="ECO:0000256" key="9">
    <source>
        <dbReference type="PROSITE-ProRule" id="PRU00282"/>
    </source>
</evidence>
<keyword evidence="12" id="KW-1185">Reference proteome</keyword>
<evidence type="ECO:0000256" key="1">
    <source>
        <dbReference type="ARBA" id="ARBA00004225"/>
    </source>
</evidence>
<dbReference type="Pfam" id="PF00153">
    <property type="entry name" value="Mito_carr"/>
    <property type="match status" value="3"/>
</dbReference>
<evidence type="ECO:0000313" key="12">
    <source>
        <dbReference type="Proteomes" id="UP000695022"/>
    </source>
</evidence>